<dbReference type="OrthoDB" id="4828117at2759"/>
<sequence>MAVDWKDPEVKDRLLAAIIASMGGTVNCKEVARLYGGKATYSAIENFLRKPKQKARDLIAKAEGRPAAAASPARPRKTPGTPMTPKTPKDVLLGFQRPVGSWEMVWFRKCADEDVGVKTGRVIKTTPKKNVTSPVKKEFFEEELAGAGVVDRDTELDNEI</sequence>
<evidence type="ECO:0000313" key="3">
    <source>
        <dbReference type="Proteomes" id="UP000800036"/>
    </source>
</evidence>
<dbReference type="Proteomes" id="UP000800036">
    <property type="component" value="Unassembled WGS sequence"/>
</dbReference>
<organism evidence="2 3">
    <name type="scientific">Bimuria novae-zelandiae CBS 107.79</name>
    <dbReference type="NCBI Taxonomy" id="1447943"/>
    <lineage>
        <taxon>Eukaryota</taxon>
        <taxon>Fungi</taxon>
        <taxon>Dikarya</taxon>
        <taxon>Ascomycota</taxon>
        <taxon>Pezizomycotina</taxon>
        <taxon>Dothideomycetes</taxon>
        <taxon>Pleosporomycetidae</taxon>
        <taxon>Pleosporales</taxon>
        <taxon>Massarineae</taxon>
        <taxon>Didymosphaeriaceae</taxon>
        <taxon>Bimuria</taxon>
    </lineage>
</organism>
<feature type="region of interest" description="Disordered" evidence="1">
    <location>
        <begin position="55"/>
        <end position="91"/>
    </location>
</feature>
<reference evidence="2" key="1">
    <citation type="journal article" date="2020" name="Stud. Mycol.">
        <title>101 Dothideomycetes genomes: a test case for predicting lifestyles and emergence of pathogens.</title>
        <authorList>
            <person name="Haridas S."/>
            <person name="Albert R."/>
            <person name="Binder M."/>
            <person name="Bloem J."/>
            <person name="Labutti K."/>
            <person name="Salamov A."/>
            <person name="Andreopoulos B."/>
            <person name="Baker S."/>
            <person name="Barry K."/>
            <person name="Bills G."/>
            <person name="Bluhm B."/>
            <person name="Cannon C."/>
            <person name="Castanera R."/>
            <person name="Culley D."/>
            <person name="Daum C."/>
            <person name="Ezra D."/>
            <person name="Gonzalez J."/>
            <person name="Henrissat B."/>
            <person name="Kuo A."/>
            <person name="Liang C."/>
            <person name="Lipzen A."/>
            <person name="Lutzoni F."/>
            <person name="Magnuson J."/>
            <person name="Mondo S."/>
            <person name="Nolan M."/>
            <person name="Ohm R."/>
            <person name="Pangilinan J."/>
            <person name="Park H.-J."/>
            <person name="Ramirez L."/>
            <person name="Alfaro M."/>
            <person name="Sun H."/>
            <person name="Tritt A."/>
            <person name="Yoshinaga Y."/>
            <person name="Zwiers L.-H."/>
            <person name="Turgeon B."/>
            <person name="Goodwin S."/>
            <person name="Spatafora J."/>
            <person name="Crous P."/>
            <person name="Grigoriev I."/>
        </authorList>
    </citation>
    <scope>NUCLEOTIDE SEQUENCE</scope>
    <source>
        <strain evidence="2">CBS 107.79</strain>
    </source>
</reference>
<dbReference type="AlphaFoldDB" id="A0A6A5VBJ7"/>
<proteinExistence type="predicted"/>
<keyword evidence="3" id="KW-1185">Reference proteome</keyword>
<protein>
    <submittedName>
        <fullName evidence="2">Uncharacterized protein</fullName>
    </submittedName>
</protein>
<name>A0A6A5VBJ7_9PLEO</name>
<evidence type="ECO:0000256" key="1">
    <source>
        <dbReference type="SAM" id="MobiDB-lite"/>
    </source>
</evidence>
<evidence type="ECO:0000313" key="2">
    <source>
        <dbReference type="EMBL" id="KAF1974524.1"/>
    </source>
</evidence>
<dbReference type="EMBL" id="ML976674">
    <property type="protein sequence ID" value="KAF1974524.1"/>
    <property type="molecule type" value="Genomic_DNA"/>
</dbReference>
<accession>A0A6A5VBJ7</accession>
<feature type="compositionally biased region" description="Basic and acidic residues" evidence="1">
    <location>
        <begin position="55"/>
        <end position="64"/>
    </location>
</feature>
<feature type="compositionally biased region" description="Low complexity" evidence="1">
    <location>
        <begin position="65"/>
        <end position="86"/>
    </location>
</feature>
<gene>
    <name evidence="2" type="ORF">BU23DRAFT_636102</name>
</gene>